<accession>A0A1E4TYZ1</accession>
<evidence type="ECO:0000259" key="11">
    <source>
        <dbReference type="Pfam" id="PF16507"/>
    </source>
</evidence>
<evidence type="ECO:0000256" key="9">
    <source>
        <dbReference type="SAM" id="MobiDB-lite"/>
    </source>
</evidence>
<keyword evidence="6" id="KW-0227">DNA damage</keyword>
<feature type="compositionally biased region" description="Basic and acidic residues" evidence="9">
    <location>
        <begin position="1142"/>
        <end position="1161"/>
    </location>
</feature>
<evidence type="ECO:0000256" key="2">
    <source>
        <dbReference type="ARBA" id="ARBA00004496"/>
    </source>
</evidence>
<evidence type="ECO:0000256" key="6">
    <source>
        <dbReference type="ARBA" id="ARBA00022763"/>
    </source>
</evidence>
<dbReference type="PANTHER" id="PTHR32170:SF3">
    <property type="entry name" value="PROTEASOME ACTIVATOR COMPLEX SUBUNIT 4"/>
    <property type="match status" value="1"/>
</dbReference>
<feature type="domain" description="Proteasome activator Blm10 middle HEAT repeats region" evidence="11">
    <location>
        <begin position="514"/>
        <end position="1064"/>
    </location>
</feature>
<dbReference type="SUPFAM" id="SSF48371">
    <property type="entry name" value="ARM repeat"/>
    <property type="match status" value="2"/>
</dbReference>
<dbReference type="Pfam" id="PF16507">
    <property type="entry name" value="HEAT_PSME4_mid"/>
    <property type="match status" value="1"/>
</dbReference>
<dbReference type="InterPro" id="IPR032430">
    <property type="entry name" value="Blm10_mid"/>
</dbReference>
<dbReference type="InterPro" id="IPR055455">
    <property type="entry name" value="HEAT_PSME4"/>
</dbReference>
<gene>
    <name evidence="14" type="ORF">PACTADRAFT_48742</name>
</gene>
<feature type="compositionally biased region" description="Polar residues" evidence="9">
    <location>
        <begin position="1181"/>
        <end position="1197"/>
    </location>
</feature>
<evidence type="ECO:0000256" key="4">
    <source>
        <dbReference type="ARBA" id="ARBA00022490"/>
    </source>
</evidence>
<dbReference type="InterPro" id="IPR035309">
    <property type="entry name" value="PSME4"/>
</dbReference>
<dbReference type="Gene3D" id="1.10.287.2210">
    <property type="match status" value="1"/>
</dbReference>
<dbReference type="GO" id="GO:0016504">
    <property type="term" value="F:peptidase activator activity"/>
    <property type="evidence" value="ECO:0007669"/>
    <property type="project" value="InterPro"/>
</dbReference>
<evidence type="ECO:0008006" key="16">
    <source>
        <dbReference type="Google" id="ProtNLM"/>
    </source>
</evidence>
<keyword evidence="5" id="KW-0677">Repeat</keyword>
<evidence type="ECO:0000256" key="8">
    <source>
        <dbReference type="ARBA" id="ARBA00023242"/>
    </source>
</evidence>
<dbReference type="GO" id="GO:0005829">
    <property type="term" value="C:cytosol"/>
    <property type="evidence" value="ECO:0007669"/>
    <property type="project" value="TreeGrafter"/>
</dbReference>
<feature type="domain" description="Proteasome activator Blm10 N-terminal" evidence="12">
    <location>
        <begin position="79"/>
        <end position="156"/>
    </location>
</feature>
<organism evidence="14 15">
    <name type="scientific">Pachysolen tannophilus NRRL Y-2460</name>
    <dbReference type="NCBI Taxonomy" id="669874"/>
    <lineage>
        <taxon>Eukaryota</taxon>
        <taxon>Fungi</taxon>
        <taxon>Dikarya</taxon>
        <taxon>Ascomycota</taxon>
        <taxon>Saccharomycotina</taxon>
        <taxon>Pichiomycetes</taxon>
        <taxon>Pachysolenaceae</taxon>
        <taxon>Pachysolen</taxon>
    </lineage>
</organism>
<proteinExistence type="inferred from homology"/>
<evidence type="ECO:0000256" key="1">
    <source>
        <dbReference type="ARBA" id="ARBA00004123"/>
    </source>
</evidence>
<reference evidence="15" key="1">
    <citation type="submission" date="2016-05" db="EMBL/GenBank/DDBJ databases">
        <title>Comparative genomics of biotechnologically important yeasts.</title>
        <authorList>
            <consortium name="DOE Joint Genome Institute"/>
            <person name="Riley R."/>
            <person name="Haridas S."/>
            <person name="Wolfe K.H."/>
            <person name="Lopes M.R."/>
            <person name="Hittinger C.T."/>
            <person name="Goker M."/>
            <person name="Salamov A."/>
            <person name="Wisecaver J."/>
            <person name="Long T.M."/>
            <person name="Aerts A.L."/>
            <person name="Barry K."/>
            <person name="Choi C."/>
            <person name="Clum A."/>
            <person name="Coughlan A.Y."/>
            <person name="Deshpande S."/>
            <person name="Douglass A.P."/>
            <person name="Hanson S.J."/>
            <person name="Klenk H.-P."/>
            <person name="Labutti K."/>
            <person name="Lapidus A."/>
            <person name="Lindquist E."/>
            <person name="Lipzen A."/>
            <person name="Meier-Kolthoff J.P."/>
            <person name="Ohm R.A."/>
            <person name="Otillar R.P."/>
            <person name="Pangilinan J."/>
            <person name="Peng Y."/>
            <person name="Rokas A."/>
            <person name="Rosa C.A."/>
            <person name="Scheuner C."/>
            <person name="Sibirny A.A."/>
            <person name="Slot J.C."/>
            <person name="Stielow J.B."/>
            <person name="Sun H."/>
            <person name="Kurtzman C.P."/>
            <person name="Blackwell M."/>
            <person name="Grigoriev I.V."/>
            <person name="Jeffries T.W."/>
        </authorList>
    </citation>
    <scope>NUCLEOTIDE SEQUENCE [LARGE SCALE GENOMIC DNA]</scope>
    <source>
        <strain evidence="15">NRRL Y-2460</strain>
    </source>
</reference>
<feature type="domain" description="Proteasome activator complex subunit 4 C-terminal" evidence="10">
    <location>
        <begin position="2121"/>
        <end position="2209"/>
    </location>
</feature>
<evidence type="ECO:0000313" key="15">
    <source>
        <dbReference type="Proteomes" id="UP000094236"/>
    </source>
</evidence>
<dbReference type="EMBL" id="KV454012">
    <property type="protein sequence ID" value="ODV96954.1"/>
    <property type="molecule type" value="Genomic_DNA"/>
</dbReference>
<evidence type="ECO:0000259" key="13">
    <source>
        <dbReference type="Pfam" id="PF23096"/>
    </source>
</evidence>
<dbReference type="STRING" id="669874.A0A1E4TYZ1"/>
<feature type="compositionally biased region" description="Acidic residues" evidence="9">
    <location>
        <begin position="195"/>
        <end position="215"/>
    </location>
</feature>
<evidence type="ECO:0000259" key="12">
    <source>
        <dbReference type="Pfam" id="PF16547"/>
    </source>
</evidence>
<comment type="similarity">
    <text evidence="3">Belongs to the BLM10 family.</text>
</comment>
<keyword evidence="8" id="KW-0539">Nucleus</keyword>
<sequence length="2209" mass="252875">MDHRIKQPIPLKRLPNKDLGKSLSVHPRYNSPLARSSSAFISENPNADDSFLPSQQFNNRSITPSAGGDVRYQSTFLSIESSRIHHYKLDFPEDNQEASQLQLDQSCDFYSKDPSDEPDLPSLLPYNIETVKDKARYLSHIVSHLYIAINSLDLAGAISISAKDLASLKNNLISDIDLALETDLFDSNFNAEETIDDIEDDSGDESEGNDDNENEGENKGRSTPVTKLSPKSAAIINTRSWTIELKTLIKMKYDIPFKLRASLAKVYYAVCLSKGQFLNLDLYIEVFQLLTKDREILKELGLVLDWKPMYDELISNFPHPDYYYDFYDKEHFRKLIQLSFHANFFFDKDAVSTIASKVFSKFSTTTGSMTMSAFYALVPMSFKSFVIDDNKIVHFDKNDVRYYIPSLFHIWSTVARLENIDMHIVVLISRIAEYSLVEYASNPDNHKKFEFGTFGIFTEAQFKTLMENLSKSLNIMTLKSSNRSSTYYQAFANLIVFSMIGDRAFVENGVLETLSTLINAIKTYVHPSNAGSWSSPISKLIQLIVSQYHKRLQMERPREGRITHKNALSNLNDDFKLNNKITSKMVDIFIPVIQVGIHSKKDSISNNYIEALNLLCYSAPKLVLDKVLIDCYSSLDNVMLNHRLKVVLKELSVLSRYMVELPVYRVHVVRILSLALPGIDSNDLIKTLQTLYLIGSVGSFIPFADMSDDSGDGGIFAMNFTQQHLDFLEQKFYKSNNDVSDTKGFDTEEFPYDPELEQQALYSASSSFKDFIKSFCSKVFDLLGNLPDPRKNSGVESKIIEALPGTVQILMESLSDDCYETFSNEFYDYVANNVHYTVSDAVASIVASIVKRDPKTQFSKFIKLLIPKIREEIDENGAGSIRGGDDILPRDQPLLWNIVILSGAVSFAGEELLQHRTDLTELSIYVMQKVRGPVSLISPILLYQMLNTLTCINLKENRLISEEALLKNDGKVTEKFWGGFQFSKERFNRENLKFHWHIPTPSEVDFAISCFELHVKTVMENIQQSMSISIKDIQETSKALEYTDKFNLHLLYLAHGIAGISSLLYPSSREILREQDGAKFQSLEQRLMVLKNIRKLAAKNDSPKLTKTESYSVIGDFQNPKSPLISSKQNQKENSEESLDGVSKDIRKEEDEIVDPNKLDDELVDYDQTNNIDEAPISGRVTPSVSHPSNSDNSALNPSLTFREQKLYTCHYFFGDENSTRIQNLQYVKLHELRNEIGNKLHEVFEFLNVNHPNNTKLFKILLHTIRIWITDAGADLVMGYNNYSSIKYDFIESVQCIKKVTKPFTRLAFGARLEKYHNQRVGLFVSSRFTSDLDRILLKDVVKLSASAYSDIAKPASITLFSSLKSLLGTYALIIKQIFQILRDAIAKEDYKVIQSTLRLLQLRRIKNKIMSDFIHTPELILLLLSCMKADDVITSELACVTYKSIAEGFKLPSSVCVIDHNAVNSIKPPDSYIDLEVRAVKLAKDQKRELFAKQIQKIVAQLLENTNNTQFWKINLYNLIFLVNIETDIEVQTNPEVLVKFHELSKSSHPAIARLCFKGITKVYNKFSALSSYNYDFERFYVLDYVPNETLMINTRPNGAIVNYKEEFYREMSNFDSPHYFIDNKSNFSWLFWGDGINVIKNEAFIDLNLHDKEVDVLKKFGDLVTKDWIKSTLNLLIQDNESDGSFHSTDVFLIAGIIRLMANGYINNLKFEEILEIIDELYIKDEKGNQIIVCELFCGLLIASRSLTEDLKLLRDNFLAEKLSNIFSKDLSPDNSGVWIIFSWWLPSHVDVRRFPNVIKVLLDFKINRDTDSAFKEATKLSFVKSFATVTSWRFPERKRAIEECFSNLDHPYRYVREQIGTLICVLFIVNLIDPFPDSESYFETNNEQKLSLGMLPFKIDGYIEEKLITTFVEIEKLRIDIENLSVQEIIKSSYFNKSRTILYFLKHIMVSSSSVSLVPYMKDYIFPFLLKLGQMRDVCKLANISPASVFVLIAQIPYRIDQNQEIINLIVGFNSSTATWHSTILVLTFAQVFYIKKYLSLTKDQHSLIFEFIYKLLFNETLEVRESAANTFTGIIHITPEDQIDERIEYCINRFTKILNKYRKTLNKNENNNEISIKLHGATLGLGALVKAFPYVSPIPKWLPSILTTLANKSSNLSGIVGKSAKNTLSDFKKNRKDTWHIDSKFFTEEELQDLEGVLWKSYFV</sequence>
<protein>
    <recommendedName>
        <fullName evidence="16">Proteasome activator Blm10 mid region domain-containing protein</fullName>
    </recommendedName>
</protein>
<name>A0A1E4TYZ1_PACTA</name>
<feature type="compositionally biased region" description="Polar residues" evidence="9">
    <location>
        <begin position="1120"/>
        <end position="1129"/>
    </location>
</feature>
<keyword evidence="7" id="KW-0234">DNA repair</keyword>
<dbReference type="Pfam" id="PF23096">
    <property type="entry name" value="HEAT_PSME4"/>
    <property type="match status" value="1"/>
</dbReference>
<comment type="subcellular location">
    <subcellularLocation>
        <location evidence="2">Cytoplasm</location>
    </subcellularLocation>
    <subcellularLocation>
        <location evidence="1">Nucleus</location>
    </subcellularLocation>
</comment>
<evidence type="ECO:0000259" key="10">
    <source>
        <dbReference type="Pfam" id="PF11919"/>
    </source>
</evidence>
<dbReference type="OrthoDB" id="17907at2759"/>
<dbReference type="InterPro" id="IPR021843">
    <property type="entry name" value="PSME4_C"/>
</dbReference>
<feature type="region of interest" description="Disordered" evidence="9">
    <location>
        <begin position="1120"/>
        <end position="1197"/>
    </location>
</feature>
<dbReference type="GO" id="GO:0070628">
    <property type="term" value="F:proteasome binding"/>
    <property type="evidence" value="ECO:0007669"/>
    <property type="project" value="InterPro"/>
</dbReference>
<evidence type="ECO:0000256" key="5">
    <source>
        <dbReference type="ARBA" id="ARBA00022737"/>
    </source>
</evidence>
<dbReference type="InterPro" id="IPR016024">
    <property type="entry name" value="ARM-type_fold"/>
</dbReference>
<keyword evidence="4" id="KW-0963">Cytoplasm</keyword>
<dbReference type="PANTHER" id="PTHR32170">
    <property type="entry name" value="PROTEASOME ACTIVATOR COMPLEX SUBUNIT 4"/>
    <property type="match status" value="1"/>
</dbReference>
<keyword evidence="15" id="KW-1185">Reference proteome</keyword>
<feature type="domain" description="Proteasome activator complex subunit 4-like HEAT repeat-like" evidence="13">
    <location>
        <begin position="1635"/>
        <end position="1829"/>
    </location>
</feature>
<dbReference type="GO" id="GO:0010499">
    <property type="term" value="P:proteasomal ubiquitin-independent protein catabolic process"/>
    <property type="evidence" value="ECO:0007669"/>
    <property type="project" value="TreeGrafter"/>
</dbReference>
<dbReference type="Pfam" id="PF11919">
    <property type="entry name" value="PSME4_C"/>
    <property type="match status" value="1"/>
</dbReference>
<feature type="region of interest" description="Disordered" evidence="9">
    <location>
        <begin position="195"/>
        <end position="226"/>
    </location>
</feature>
<dbReference type="InterPro" id="IPR032372">
    <property type="entry name" value="Blm10_N"/>
</dbReference>
<feature type="region of interest" description="Disordered" evidence="9">
    <location>
        <begin position="1"/>
        <end position="27"/>
    </location>
</feature>
<evidence type="ECO:0000313" key="14">
    <source>
        <dbReference type="EMBL" id="ODV96954.1"/>
    </source>
</evidence>
<dbReference type="GO" id="GO:0005634">
    <property type="term" value="C:nucleus"/>
    <property type="evidence" value="ECO:0007669"/>
    <property type="project" value="UniProtKB-SubCell"/>
</dbReference>
<evidence type="ECO:0000256" key="3">
    <source>
        <dbReference type="ARBA" id="ARBA00005739"/>
    </source>
</evidence>
<evidence type="ECO:0000256" key="7">
    <source>
        <dbReference type="ARBA" id="ARBA00023204"/>
    </source>
</evidence>
<dbReference type="GO" id="GO:0006281">
    <property type="term" value="P:DNA repair"/>
    <property type="evidence" value="ECO:0007669"/>
    <property type="project" value="UniProtKB-KW"/>
</dbReference>
<dbReference type="Proteomes" id="UP000094236">
    <property type="component" value="Unassembled WGS sequence"/>
</dbReference>
<dbReference type="Pfam" id="PF16547">
    <property type="entry name" value="BLM10_N"/>
    <property type="match status" value="1"/>
</dbReference>